<proteinExistence type="predicted"/>
<name>A0A2H4PR28_9CAUD</name>
<gene>
    <name evidence="1" type="ORF">SEA_MANUEL_74</name>
</gene>
<evidence type="ECO:0000313" key="1">
    <source>
        <dbReference type="EMBL" id="ATW69368.1"/>
    </source>
</evidence>
<protein>
    <submittedName>
        <fullName evidence="1">Uncharacterized protein</fullName>
    </submittedName>
</protein>
<sequence>MLHVDLKRAQELVAESIESRGADYEYPKQDGTCMYVHGTQAWDEDEERYVMDFSTATPGCLVGDALKRGGIPLEVMGSEYNNDVDAGELLDKLNDSGFLTYTETAKAYLLNAQTSQDKGAPWGMAASAAARGEILDKVYERDTDGRYWTGEWRATPFMSVD</sequence>
<dbReference type="EMBL" id="MG518519">
    <property type="protein sequence ID" value="ATW69368.1"/>
    <property type="molecule type" value="Genomic_DNA"/>
</dbReference>
<accession>A0A2H4PR28</accession>
<reference evidence="1 2" key="1">
    <citation type="submission" date="2017-11" db="EMBL/GenBank/DDBJ databases">
        <authorList>
            <person name="Laing C."/>
            <person name="Caston J.C."/>
            <person name="Del V.M."/>
            <person name="Young O.M."/>
            <person name="Nayek S."/>
            <person name="Hughes L.E."/>
            <person name="Garlena R.A."/>
            <person name="Russell D.A."/>
            <person name="Pope W.H."/>
            <person name="Jacobs-Sera D."/>
            <person name="Hendrix R.W."/>
            <person name="Hatfull G.F."/>
        </authorList>
    </citation>
    <scope>NUCLEOTIDE SEQUENCE [LARGE SCALE GENOMIC DNA]</scope>
</reference>
<dbReference type="Proteomes" id="UP000240735">
    <property type="component" value="Segment"/>
</dbReference>
<evidence type="ECO:0000313" key="2">
    <source>
        <dbReference type="Proteomes" id="UP000240735"/>
    </source>
</evidence>
<organism evidence="1 2">
    <name type="scientific">Streptomyces phage Manuel</name>
    <dbReference type="NCBI Taxonomy" id="2053812"/>
    <lineage>
        <taxon>Viruses</taxon>
        <taxon>Duplodnaviria</taxon>
        <taxon>Heunggongvirae</taxon>
        <taxon>Uroviricota</taxon>
        <taxon>Caudoviricetes</taxon>
        <taxon>Beephvirinae</taxon>
        <taxon>Manuelvirus</taxon>
        <taxon>Manuelvirus manuel</taxon>
    </lineage>
</organism>
<keyword evidence="2" id="KW-1185">Reference proteome</keyword>